<dbReference type="EMBL" id="BMGT01000002">
    <property type="protein sequence ID" value="GGG71002.1"/>
    <property type="molecule type" value="Genomic_DNA"/>
</dbReference>
<reference evidence="3" key="1">
    <citation type="journal article" date="2014" name="Int. J. Syst. Evol. Microbiol.">
        <title>Complete genome sequence of Corynebacterium casei LMG S-19264T (=DSM 44701T), isolated from a smear-ripened cheese.</title>
        <authorList>
            <consortium name="US DOE Joint Genome Institute (JGI-PGF)"/>
            <person name="Walter F."/>
            <person name="Albersmeier A."/>
            <person name="Kalinowski J."/>
            <person name="Ruckert C."/>
        </authorList>
    </citation>
    <scope>NUCLEOTIDE SEQUENCE</scope>
    <source>
        <strain evidence="3">CGMCC 1.12997</strain>
    </source>
</reference>
<evidence type="ECO:0000313" key="4">
    <source>
        <dbReference type="Proteomes" id="UP000647241"/>
    </source>
</evidence>
<reference evidence="3" key="2">
    <citation type="submission" date="2020-09" db="EMBL/GenBank/DDBJ databases">
        <authorList>
            <person name="Sun Q."/>
            <person name="Zhou Y."/>
        </authorList>
    </citation>
    <scope>NUCLEOTIDE SEQUENCE</scope>
    <source>
        <strain evidence="3">CGMCC 1.12997</strain>
    </source>
</reference>
<gene>
    <name evidence="3" type="ORF">GCM10011585_11470</name>
</gene>
<proteinExistence type="predicted"/>
<comment type="caution">
    <text evidence="3">The sequence shown here is derived from an EMBL/GenBank/DDBJ whole genome shotgun (WGS) entry which is preliminary data.</text>
</comment>
<dbReference type="NCBIfam" id="TIGR02595">
    <property type="entry name" value="PEP_CTERM"/>
    <property type="match status" value="1"/>
</dbReference>
<dbReference type="Proteomes" id="UP000647241">
    <property type="component" value="Unassembled WGS sequence"/>
</dbReference>
<dbReference type="InterPro" id="IPR013424">
    <property type="entry name" value="Ice-binding_C"/>
</dbReference>
<name>A0A917M1B2_9BACT</name>
<keyword evidence="1" id="KW-0732">Signal</keyword>
<evidence type="ECO:0000259" key="2">
    <source>
        <dbReference type="Pfam" id="PF07589"/>
    </source>
</evidence>
<accession>A0A917M1B2</accession>
<feature type="chain" id="PRO_5037042053" description="Ice-binding protein C-terminal domain-containing protein" evidence="1">
    <location>
        <begin position="24"/>
        <end position="197"/>
    </location>
</feature>
<dbReference type="AlphaFoldDB" id="A0A917M1B2"/>
<feature type="domain" description="Ice-binding protein C-terminal" evidence="2">
    <location>
        <begin position="165"/>
        <end position="185"/>
    </location>
</feature>
<protein>
    <recommendedName>
        <fullName evidence="2">Ice-binding protein C-terminal domain-containing protein</fullName>
    </recommendedName>
</protein>
<organism evidence="3 4">
    <name type="scientific">Edaphobacter dinghuensis</name>
    <dbReference type="NCBI Taxonomy" id="1560005"/>
    <lineage>
        <taxon>Bacteria</taxon>
        <taxon>Pseudomonadati</taxon>
        <taxon>Acidobacteriota</taxon>
        <taxon>Terriglobia</taxon>
        <taxon>Terriglobales</taxon>
        <taxon>Acidobacteriaceae</taxon>
        <taxon>Edaphobacter</taxon>
    </lineage>
</organism>
<evidence type="ECO:0000313" key="3">
    <source>
        <dbReference type="EMBL" id="GGG71002.1"/>
    </source>
</evidence>
<evidence type="ECO:0000256" key="1">
    <source>
        <dbReference type="SAM" id="SignalP"/>
    </source>
</evidence>
<sequence>MFKVLSSTLLFASVLALPLAAHADTIDDFVLTGGGQTITYSLPATSSFPDFSLFNFFSESAPTKVDGVSVGTITGSYYVIGAFFPTLVLDTPDAVGNPGLNLYGPKFFSVDYVPASNPLPYLPYDVVPTFTPGTYTLEDDGSPINPLSSPIPYTLTITQETATATTPEPSSLLLLATGLLAFAGLAATRRRHINSIS</sequence>
<dbReference type="Pfam" id="PF07589">
    <property type="entry name" value="PEP-CTERM"/>
    <property type="match status" value="1"/>
</dbReference>
<keyword evidence="4" id="KW-1185">Reference proteome</keyword>
<feature type="signal peptide" evidence="1">
    <location>
        <begin position="1"/>
        <end position="23"/>
    </location>
</feature>
<dbReference type="RefSeq" id="WP_188553260.1">
    <property type="nucleotide sequence ID" value="NZ_BMGT01000002.1"/>
</dbReference>